<proteinExistence type="inferred from homology"/>
<dbReference type="EMBL" id="VUNP01000005">
    <property type="protein sequence ID" value="MST53157.1"/>
    <property type="molecule type" value="Genomic_DNA"/>
</dbReference>
<accession>A0A6N7X128</accession>
<keyword evidence="5" id="KW-0548">Nucleotidyltransferase</keyword>
<evidence type="ECO:0000259" key="3">
    <source>
        <dbReference type="Pfam" id="PF00483"/>
    </source>
</evidence>
<dbReference type="InterPro" id="IPR056818">
    <property type="entry name" value="GlmU/GlgC-like_hexapep"/>
</dbReference>
<evidence type="ECO:0000259" key="4">
    <source>
        <dbReference type="Pfam" id="PF24894"/>
    </source>
</evidence>
<gene>
    <name evidence="5" type="primary">glgD</name>
    <name evidence="5" type="ORF">FYJ82_01670</name>
</gene>
<dbReference type="InterPro" id="IPR011831">
    <property type="entry name" value="ADP-Glc_PPase"/>
</dbReference>
<keyword evidence="2" id="KW-0320">Glycogen biosynthesis</keyword>
<organism evidence="5 6">
    <name type="scientific">Streptococcus alactolyticus</name>
    <dbReference type="NCBI Taxonomy" id="29389"/>
    <lineage>
        <taxon>Bacteria</taxon>
        <taxon>Bacillati</taxon>
        <taxon>Bacillota</taxon>
        <taxon>Bacilli</taxon>
        <taxon>Lactobacillales</taxon>
        <taxon>Streptococcaceae</taxon>
        <taxon>Streptococcus</taxon>
    </lineage>
</organism>
<dbReference type="Proteomes" id="UP000471052">
    <property type="component" value="Unassembled WGS sequence"/>
</dbReference>
<dbReference type="SUPFAM" id="SSF51161">
    <property type="entry name" value="Trimeric LpxA-like enzymes"/>
    <property type="match status" value="1"/>
</dbReference>
<comment type="similarity">
    <text evidence="1">Belongs to the bacterial/plant glucose-1-phosphate adenylyltransferase family.</text>
</comment>
<evidence type="ECO:0000256" key="2">
    <source>
        <dbReference type="ARBA" id="ARBA00023056"/>
    </source>
</evidence>
<feature type="domain" description="Glucose-1-phosphate adenylyltransferase/Bifunctional protein GlmU-like C-terminal hexapeptide" evidence="4">
    <location>
        <begin position="285"/>
        <end position="355"/>
    </location>
</feature>
<dbReference type="InterPro" id="IPR011004">
    <property type="entry name" value="Trimer_LpxA-like_sf"/>
</dbReference>
<dbReference type="Gene3D" id="3.90.550.10">
    <property type="entry name" value="Spore Coat Polysaccharide Biosynthesis Protein SpsA, Chain A"/>
    <property type="match status" value="1"/>
</dbReference>
<dbReference type="GO" id="GO:0005978">
    <property type="term" value="P:glycogen biosynthetic process"/>
    <property type="evidence" value="ECO:0007669"/>
    <property type="project" value="UniProtKB-KW"/>
</dbReference>
<dbReference type="RefSeq" id="WP_154454367.1">
    <property type="nucleotide sequence ID" value="NZ_VUNP01000005.1"/>
</dbReference>
<dbReference type="Pfam" id="PF00483">
    <property type="entry name" value="NTP_transferase"/>
    <property type="match status" value="1"/>
</dbReference>
<dbReference type="SUPFAM" id="SSF53448">
    <property type="entry name" value="Nucleotide-diphospho-sugar transferases"/>
    <property type="match status" value="1"/>
</dbReference>
<dbReference type="Pfam" id="PF24894">
    <property type="entry name" value="Hexapep_GlmU"/>
    <property type="match status" value="1"/>
</dbReference>
<dbReference type="AlphaFoldDB" id="A0A6N7X128"/>
<comment type="caution">
    <text evidence="5">The sequence shown here is derived from an EMBL/GenBank/DDBJ whole genome shotgun (WGS) entry which is preliminary data.</text>
</comment>
<dbReference type="CDD" id="cd04651">
    <property type="entry name" value="LbH_G1P_AT_C"/>
    <property type="match status" value="1"/>
</dbReference>
<dbReference type="PANTHER" id="PTHR43523:SF6">
    <property type="entry name" value="GLYCOGEN BIOSYNTHESIS PROTEIN GLGD"/>
    <property type="match status" value="1"/>
</dbReference>
<dbReference type="Gene3D" id="2.160.10.10">
    <property type="entry name" value="Hexapeptide repeat proteins"/>
    <property type="match status" value="1"/>
</dbReference>
<dbReference type="GO" id="GO:0008878">
    <property type="term" value="F:glucose-1-phosphate adenylyltransferase activity"/>
    <property type="evidence" value="ECO:0007669"/>
    <property type="project" value="UniProtKB-EC"/>
</dbReference>
<dbReference type="OrthoDB" id="9801810at2"/>
<keyword evidence="5" id="KW-0808">Transferase</keyword>
<sequence>MKHDKYTAVLGNAVVYHDMSTSTEKRPLANLPFDGKYRLIDFPLSNLANAGIHNIYAIFRGHNIHSVFDHVRSGREWGLNTLLSHYFLGFYEEQHSSELANRDYYEQILTYLKRSGSEQTVYMNCDILCNIDLAQVIHLHEVSDGNITVVYKKMPKEAISDANEILDIDETDHVIRRTTIDDNLELQKMSADIYVAKTPWLINRLEEEMKREEPRRLRYFLRELSLTSNALAFEYTGYLSNIFSVKSYYDANMDMLNAQKFYSLLYTNHKIYTRVKNEEASYFSNESQVTNAQFASGSIVKGRVEHSIVSRNCYLSKDSQVTGSILFPKVTVGEGAVVENAIVDKNVIVHPGVVIRGTKENPLVIKKGLEITEDIIE</sequence>
<feature type="domain" description="Nucleotidyl transferase" evidence="3">
    <location>
        <begin position="26"/>
        <end position="256"/>
    </location>
</feature>
<evidence type="ECO:0000313" key="5">
    <source>
        <dbReference type="EMBL" id="MST53157.1"/>
    </source>
</evidence>
<evidence type="ECO:0000256" key="1">
    <source>
        <dbReference type="ARBA" id="ARBA00010443"/>
    </source>
</evidence>
<dbReference type="InterPro" id="IPR029044">
    <property type="entry name" value="Nucleotide-diphossugar_trans"/>
</dbReference>
<dbReference type="InterPro" id="IPR005835">
    <property type="entry name" value="NTP_transferase_dom"/>
</dbReference>
<name>A0A6N7X128_STRAY</name>
<dbReference type="NCBIfam" id="TIGR02092">
    <property type="entry name" value="glgD"/>
    <property type="match status" value="1"/>
</dbReference>
<dbReference type="EC" id="2.7.7.27" evidence="5"/>
<protein>
    <submittedName>
        <fullName evidence="5">Glucose-1-phosphate adenylyltransferase subunit GlgD</fullName>
        <ecNumber evidence="5">2.7.7.27</ecNumber>
    </submittedName>
</protein>
<dbReference type="PANTHER" id="PTHR43523">
    <property type="entry name" value="GLUCOSE-1-PHOSPHATE ADENYLYLTRANSFERASE-RELATED"/>
    <property type="match status" value="1"/>
</dbReference>
<dbReference type="InterPro" id="IPR011832">
    <property type="entry name" value="GlgDAde_trans"/>
</dbReference>
<evidence type="ECO:0000313" key="6">
    <source>
        <dbReference type="Proteomes" id="UP000471052"/>
    </source>
</evidence>
<reference evidence="5 6" key="1">
    <citation type="submission" date="2019-08" db="EMBL/GenBank/DDBJ databases">
        <title>In-depth cultivation of the pig gut microbiome towards novel bacterial diversity and tailored functional studies.</title>
        <authorList>
            <person name="Wylensek D."/>
            <person name="Hitch T.C.A."/>
            <person name="Clavel T."/>
        </authorList>
    </citation>
    <scope>NUCLEOTIDE SEQUENCE [LARGE SCALE GENOMIC DNA]</scope>
    <source>
        <strain evidence="5 6">BL-178-WT-3A</strain>
    </source>
</reference>